<keyword evidence="6" id="KW-1185">Reference proteome</keyword>
<dbReference type="Proteomes" id="UP001479436">
    <property type="component" value="Unassembled WGS sequence"/>
</dbReference>
<keyword evidence="3" id="KW-0175">Coiled coil</keyword>
<reference evidence="5 6" key="1">
    <citation type="submission" date="2023-04" db="EMBL/GenBank/DDBJ databases">
        <title>Genome of Basidiobolus ranarum AG-B5.</title>
        <authorList>
            <person name="Stajich J.E."/>
            <person name="Carter-House D."/>
            <person name="Gryganskyi A."/>
        </authorList>
    </citation>
    <scope>NUCLEOTIDE SEQUENCE [LARGE SCALE GENOMIC DNA]</scope>
    <source>
        <strain evidence="5 6">AG-B5</strain>
    </source>
</reference>
<keyword evidence="2" id="KW-0443">Lipid metabolism</keyword>
<evidence type="ECO:0000256" key="1">
    <source>
        <dbReference type="ARBA" id="ARBA00022801"/>
    </source>
</evidence>
<accession>A0ABR2W7E2</accession>
<evidence type="ECO:0000313" key="5">
    <source>
        <dbReference type="EMBL" id="KAK9721642.1"/>
    </source>
</evidence>
<dbReference type="InterPro" id="IPR039034">
    <property type="entry name" value="INPP4"/>
</dbReference>
<feature type="coiled-coil region" evidence="3">
    <location>
        <begin position="498"/>
        <end position="525"/>
    </location>
</feature>
<keyword evidence="1" id="KW-0378">Hydrolase</keyword>
<evidence type="ECO:0000256" key="3">
    <source>
        <dbReference type="SAM" id="Coils"/>
    </source>
</evidence>
<dbReference type="EMBL" id="JASJQH010006972">
    <property type="protein sequence ID" value="KAK9721642.1"/>
    <property type="molecule type" value="Genomic_DNA"/>
</dbReference>
<dbReference type="PANTHER" id="PTHR12187:SF11">
    <property type="entry name" value="PHOSPHATIDYLINOSITOL-3,4-BISPHOSPHATE 4-PHOSPHATASE"/>
    <property type="match status" value="1"/>
</dbReference>
<evidence type="ECO:0000313" key="6">
    <source>
        <dbReference type="Proteomes" id="UP001479436"/>
    </source>
</evidence>
<feature type="region of interest" description="Disordered" evidence="4">
    <location>
        <begin position="1"/>
        <end position="22"/>
    </location>
</feature>
<organism evidence="5 6">
    <name type="scientific">Basidiobolus ranarum</name>
    <dbReference type="NCBI Taxonomy" id="34480"/>
    <lineage>
        <taxon>Eukaryota</taxon>
        <taxon>Fungi</taxon>
        <taxon>Fungi incertae sedis</taxon>
        <taxon>Zoopagomycota</taxon>
        <taxon>Entomophthoromycotina</taxon>
        <taxon>Basidiobolomycetes</taxon>
        <taxon>Basidiobolales</taxon>
        <taxon>Basidiobolaceae</taxon>
        <taxon>Basidiobolus</taxon>
    </lineage>
</organism>
<proteinExistence type="predicted"/>
<evidence type="ECO:0000256" key="2">
    <source>
        <dbReference type="ARBA" id="ARBA00023098"/>
    </source>
</evidence>
<sequence length="975" mass="112274">MSNGPTGVKSNKESSSAESIIDLRPTEQKLRRQYTYSQAVYSPEVEHMSPVLKETFPENAYDEQIYEMSFSVLWSDTNVTNKEHLLVIYSRRNTGSEWKLTGRTEFTTVKEKRSVFVVTTPFRIDEESTENSFYKFSLQTNLKHNSEVLGYAECRKDQLSLCSENGVPGTLTMDLKYIISEQLLADKTVGSISIFIEKILRIPRSAGLPLLKVFSSPVQQAYQLVNDTQTHLRVHECLVESPFISSLPCKLLGLFIIEERDIIQRLESLDFRYTANTDLSEEFISAMKNLQCAQIDRHRDLLEYYADVFHELNHKLQSKIISGEGDFRRSPEKKNEELQWLPLNCCIQKMRVEEIEQAKFSSYSVVTVGAPCAHSFIFQDKLEQSLVDVYQTSYYTGYLDHTIQNLQSDVESLTHAMERCIQIIIEQVHNDSVGDPSFKKQLSELKFLADEIRKYTLGFLDTTMSQEGVVINDSVIDTLCEEVDLISYQLNEESLPSLVELTNSLEETEKNMDATRASLSECLDQIRSHNSHIRTRLFSLIDYYFLSIDKQHTQNIVGRKRDDISLSQAITAIATGFVCMIDECLETLNPFKSDKHQYLWSLFWERLEKVGFLCQFESLLSPSGYEHGMLLDTYKALHEVEQSVKIGFHAIHDDFKIDQALDIFGYHGSIVISVGIPEIYFAKINPSLQNGNHISVIPIIFTQGINEQQAYANMMGDLKLQDKINAESYEQYLLYLAKYKHWWQTKSTPDSYTDYWAQVDQITTNIKTEIDSVNHSFLMKAWRIKTTASPVILQLASELTLLVGSYPQPDTYAKSSQEHNVSNSRDLEPHAAAYFMLPRCCMRYTMCKSAKDRTSMSVTLEQAKILKNRHHLSEESYDKILKAMREECGVRIANIERNLKLGLWKVEDRPIDEIEENPSEIIKLTLQTIPNSLVTNEYSDPNRGEVGKYAFNFWQLYFFPEEYRPVSRVIGNFQS</sequence>
<dbReference type="PANTHER" id="PTHR12187">
    <property type="entry name" value="AGAP000124-PA"/>
    <property type="match status" value="1"/>
</dbReference>
<feature type="compositionally biased region" description="Polar residues" evidence="4">
    <location>
        <begin position="1"/>
        <end position="18"/>
    </location>
</feature>
<protein>
    <submittedName>
        <fullName evidence="5">Uncharacterized protein</fullName>
    </submittedName>
</protein>
<gene>
    <name evidence="5" type="ORF">K7432_003237</name>
</gene>
<evidence type="ECO:0000256" key="4">
    <source>
        <dbReference type="SAM" id="MobiDB-lite"/>
    </source>
</evidence>
<name>A0ABR2W7E2_9FUNG</name>
<comment type="caution">
    <text evidence="5">The sequence shown here is derived from an EMBL/GenBank/DDBJ whole genome shotgun (WGS) entry which is preliminary data.</text>
</comment>